<dbReference type="RefSeq" id="WP_145031728.1">
    <property type="nucleotide sequence ID" value="NZ_CP036271.1"/>
</dbReference>
<gene>
    <name evidence="2" type="ORF">Pan44_37100</name>
</gene>
<evidence type="ECO:0000256" key="1">
    <source>
        <dbReference type="SAM" id="SignalP"/>
    </source>
</evidence>
<name>A0A517SHQ7_9PLAN</name>
<dbReference type="EMBL" id="CP036271">
    <property type="protein sequence ID" value="QDT55664.1"/>
    <property type="molecule type" value="Genomic_DNA"/>
</dbReference>
<proteinExistence type="predicted"/>
<dbReference type="AlphaFoldDB" id="A0A517SHQ7"/>
<feature type="signal peptide" evidence="1">
    <location>
        <begin position="1"/>
        <end position="28"/>
    </location>
</feature>
<feature type="chain" id="PRO_5021896933" description="DUF3352 domain-containing protein" evidence="1">
    <location>
        <begin position="29"/>
        <end position="568"/>
    </location>
</feature>
<evidence type="ECO:0008006" key="4">
    <source>
        <dbReference type="Google" id="ProtNLM"/>
    </source>
</evidence>
<dbReference type="KEGG" id="ccos:Pan44_37100"/>
<dbReference type="OrthoDB" id="253793at2"/>
<evidence type="ECO:0000313" key="2">
    <source>
        <dbReference type="EMBL" id="QDT55664.1"/>
    </source>
</evidence>
<dbReference type="Proteomes" id="UP000315700">
    <property type="component" value="Chromosome"/>
</dbReference>
<sequence length="568" mass="61380" precursor="true">MRGYSAAVLVRRCVLTLCLLSTAFTVRAADDDALAQALLPPDTYFFATCPSVVDLKARFGDSAMGKLWNDRSMSGFRAEVQAAFEKAGEKAQEEIGVPLRDLLALPSGEVTLAASKVNNKLGVALIVDVGEQTATLEKVLAKINEAIAEKATKSTESYEDIELSIFKKEGSNAGEFVYFTDESYVVFTSSIGFAKAIIDRWDGKHDKTFATNPILTTIFEECEENEDEFSDLYYYVDPINLILEVLKMSPQTAGNAGMAQGFLPLLGLDKLKAIGGVSALESKEFDSVSRTMFYVEQPLGGLLSIFRMPATLEGPPAWVGKNVDQYSGFTWDIPGAYQAIDALVMTFAPQIGGLDALLDQAANHPNNPGIHPKKDLLDQLTGMVHMLATENEGADVGAQRMLFAIGVKDEKTVHNVIEKVAAQAPNLKPRTFEGVTIYDIEAGGGDTAPALAVTRGHLFFATHPAALEATIRGKSVAEEPLSGAADYKAVAEHFETPASSIGFARPAAQIKSIWEQARKGTFNEQLDGFDLTKLPEFSAVQKYFAPSGSYIAPNEKGAIMVQFSLPVE</sequence>
<protein>
    <recommendedName>
        <fullName evidence="4">DUF3352 domain-containing protein</fullName>
    </recommendedName>
</protein>
<accession>A0A517SHQ7</accession>
<evidence type="ECO:0000313" key="3">
    <source>
        <dbReference type="Proteomes" id="UP000315700"/>
    </source>
</evidence>
<keyword evidence="3" id="KW-1185">Reference proteome</keyword>
<organism evidence="2 3">
    <name type="scientific">Caulifigura coniformis</name>
    <dbReference type="NCBI Taxonomy" id="2527983"/>
    <lineage>
        <taxon>Bacteria</taxon>
        <taxon>Pseudomonadati</taxon>
        <taxon>Planctomycetota</taxon>
        <taxon>Planctomycetia</taxon>
        <taxon>Planctomycetales</taxon>
        <taxon>Planctomycetaceae</taxon>
        <taxon>Caulifigura</taxon>
    </lineage>
</organism>
<keyword evidence="1" id="KW-0732">Signal</keyword>
<dbReference type="InParanoid" id="A0A517SHQ7"/>
<reference evidence="2 3" key="1">
    <citation type="submission" date="2019-02" db="EMBL/GenBank/DDBJ databases">
        <title>Deep-cultivation of Planctomycetes and their phenomic and genomic characterization uncovers novel biology.</title>
        <authorList>
            <person name="Wiegand S."/>
            <person name="Jogler M."/>
            <person name="Boedeker C."/>
            <person name="Pinto D."/>
            <person name="Vollmers J."/>
            <person name="Rivas-Marin E."/>
            <person name="Kohn T."/>
            <person name="Peeters S.H."/>
            <person name="Heuer A."/>
            <person name="Rast P."/>
            <person name="Oberbeckmann S."/>
            <person name="Bunk B."/>
            <person name="Jeske O."/>
            <person name="Meyerdierks A."/>
            <person name="Storesund J.E."/>
            <person name="Kallscheuer N."/>
            <person name="Luecker S."/>
            <person name="Lage O.M."/>
            <person name="Pohl T."/>
            <person name="Merkel B.J."/>
            <person name="Hornburger P."/>
            <person name="Mueller R.-W."/>
            <person name="Bruemmer F."/>
            <person name="Labrenz M."/>
            <person name="Spormann A.M."/>
            <person name="Op den Camp H."/>
            <person name="Overmann J."/>
            <person name="Amann R."/>
            <person name="Jetten M.S.M."/>
            <person name="Mascher T."/>
            <person name="Medema M.H."/>
            <person name="Devos D.P."/>
            <person name="Kaster A.-K."/>
            <person name="Ovreas L."/>
            <person name="Rohde M."/>
            <person name="Galperin M.Y."/>
            <person name="Jogler C."/>
        </authorList>
    </citation>
    <scope>NUCLEOTIDE SEQUENCE [LARGE SCALE GENOMIC DNA]</scope>
    <source>
        <strain evidence="2 3">Pan44</strain>
    </source>
</reference>